<dbReference type="OrthoDB" id="7202371at2759"/>
<feature type="signal peptide" evidence="11">
    <location>
        <begin position="1"/>
        <end position="21"/>
    </location>
</feature>
<dbReference type="EC" id="3.5.4.4" evidence="4"/>
<reference evidence="16 17" key="2">
    <citation type="submission" date="2025-05" db="UniProtKB">
        <authorList>
            <consortium name="RefSeq"/>
        </authorList>
    </citation>
    <scope>IDENTIFICATION</scope>
    <source>
        <strain evidence="16 17">Aabys</strain>
        <tissue evidence="16 17">Whole body</tissue>
    </source>
</reference>
<dbReference type="InterPro" id="IPR032466">
    <property type="entry name" value="Metal_Hydrolase"/>
</dbReference>
<evidence type="ECO:0000313" key="14">
    <source>
        <dbReference type="EnsemblMetazoa" id="MDOA005874-PA"/>
    </source>
</evidence>
<evidence type="ECO:0000256" key="6">
    <source>
        <dbReference type="ARBA" id="ARBA00022525"/>
    </source>
</evidence>
<dbReference type="Gene3D" id="3.20.20.140">
    <property type="entry name" value="Metal-dependent hydrolases"/>
    <property type="match status" value="1"/>
</dbReference>
<evidence type="ECO:0000256" key="5">
    <source>
        <dbReference type="ARBA" id="ARBA00018099"/>
    </source>
</evidence>
<feature type="chain" id="PRO_5044560499" description="Adenosine deaminase" evidence="11">
    <location>
        <begin position="22"/>
        <end position="519"/>
    </location>
</feature>
<evidence type="ECO:0000256" key="11">
    <source>
        <dbReference type="SAM" id="SignalP"/>
    </source>
</evidence>
<dbReference type="RefSeq" id="XP_058983110.1">
    <property type="nucleotide sequence ID" value="XM_059127127.1"/>
</dbReference>
<dbReference type="InterPro" id="IPR006331">
    <property type="entry name" value="ADGF"/>
</dbReference>
<proteinExistence type="inferred from homology"/>
<evidence type="ECO:0000256" key="1">
    <source>
        <dbReference type="ARBA" id="ARBA00001947"/>
    </source>
</evidence>
<evidence type="ECO:0000256" key="2">
    <source>
        <dbReference type="ARBA" id="ARBA00004613"/>
    </source>
</evidence>
<evidence type="ECO:0000313" key="15">
    <source>
        <dbReference type="Proteomes" id="UP001652621"/>
    </source>
</evidence>
<dbReference type="PANTHER" id="PTHR11409:SF39">
    <property type="entry name" value="ADENOSINE DEAMINASE 2"/>
    <property type="match status" value="1"/>
</dbReference>
<dbReference type="PANTHER" id="PTHR11409">
    <property type="entry name" value="ADENOSINE DEAMINASE"/>
    <property type="match status" value="1"/>
</dbReference>
<dbReference type="RefSeq" id="XP_058983109.1">
    <property type="nucleotide sequence ID" value="XM_059127126.1"/>
</dbReference>
<dbReference type="GO" id="GO:0006154">
    <property type="term" value="P:adenosine catabolic process"/>
    <property type="evidence" value="ECO:0007669"/>
    <property type="project" value="InterPro"/>
</dbReference>
<dbReference type="CDD" id="cd01321">
    <property type="entry name" value="ADGF"/>
    <property type="match status" value="1"/>
</dbReference>
<dbReference type="InterPro" id="IPR001365">
    <property type="entry name" value="A_deaminase_dom"/>
</dbReference>
<dbReference type="GO" id="GO:0046872">
    <property type="term" value="F:metal ion binding"/>
    <property type="evidence" value="ECO:0007669"/>
    <property type="project" value="UniProtKB-KW"/>
</dbReference>
<accession>A0A1I8MKH0</accession>
<dbReference type="Pfam" id="PF00962">
    <property type="entry name" value="A_deaminase"/>
    <property type="match status" value="1"/>
</dbReference>
<sequence>MIQYQMLLFTSIAICCNPVKAAIAADSVLKQKQYYLPYQDAREAVIQAEDLLSTGGRLHLNSRESKVDEIFLKYKYDELARGFRDSDRNPAAMHFFKAKPLIERSKIFHFLQQMPKGALLHTHTSATVSSKWVVQNIFRMPGLLRCVKSDGVSILSFRRMPEKHNCATQYVSVSEERSRSASAAEYDRALEKLINLYTPTPELEYSSINRVWSKFQNMFSTISDVLLYIPAFRTYHWQMMEEMYNDNIMYAEVRMNFYELYDISGRIFPAERCITELIDVIRKFKLQHPDFLGIKIIVSPHRNAEPDVMRKRYETFKKYNSMYPKELVGFDLVGQEDKGKPLHNFVNVLHDLPKSAKFFFHAGETNWFGASTDYNLLDAVLLNTTRIGHGYALMKHPVLWNAVKSRDIAVEVSPISNQVLSLVWDLRNHPGSLFLAQNIPMVICNDDPGFWDAKGLSYDFYYAIMSLAPNNAGLKTLKQLVWNSVKYSTFDASERQRAYALLQQKWDHFIDNVISGLVV</sequence>
<dbReference type="STRING" id="7370.A0A1I8MKH0"/>
<evidence type="ECO:0000313" key="16">
    <source>
        <dbReference type="RefSeq" id="XP_058983108.1"/>
    </source>
</evidence>
<evidence type="ECO:0000256" key="8">
    <source>
        <dbReference type="ARBA" id="ARBA00022729"/>
    </source>
</evidence>
<evidence type="ECO:0000259" key="13">
    <source>
        <dbReference type="Pfam" id="PF08451"/>
    </source>
</evidence>
<organism evidence="14">
    <name type="scientific">Musca domestica</name>
    <name type="common">House fly</name>
    <dbReference type="NCBI Taxonomy" id="7370"/>
    <lineage>
        <taxon>Eukaryota</taxon>
        <taxon>Metazoa</taxon>
        <taxon>Ecdysozoa</taxon>
        <taxon>Arthropoda</taxon>
        <taxon>Hexapoda</taxon>
        <taxon>Insecta</taxon>
        <taxon>Pterygota</taxon>
        <taxon>Neoptera</taxon>
        <taxon>Endopterygota</taxon>
        <taxon>Diptera</taxon>
        <taxon>Brachycera</taxon>
        <taxon>Muscomorpha</taxon>
        <taxon>Muscoidea</taxon>
        <taxon>Muscidae</taxon>
        <taxon>Musca</taxon>
    </lineage>
</organism>
<dbReference type="RefSeq" id="XP_058983108.1">
    <property type="nucleotide sequence ID" value="XM_059127125.1"/>
</dbReference>
<evidence type="ECO:0000313" key="18">
    <source>
        <dbReference type="RefSeq" id="XP_058983110.1"/>
    </source>
</evidence>
<comment type="catalytic activity">
    <reaction evidence="10">
        <text>adenosine + H2O + H(+) = inosine + NH4(+)</text>
        <dbReference type="Rhea" id="RHEA:24408"/>
        <dbReference type="ChEBI" id="CHEBI:15377"/>
        <dbReference type="ChEBI" id="CHEBI:15378"/>
        <dbReference type="ChEBI" id="CHEBI:16335"/>
        <dbReference type="ChEBI" id="CHEBI:17596"/>
        <dbReference type="ChEBI" id="CHEBI:28938"/>
        <dbReference type="EC" id="3.5.4.4"/>
    </reaction>
</comment>
<comment type="cofactor">
    <cofactor evidence="1">
        <name>Zn(2+)</name>
        <dbReference type="ChEBI" id="CHEBI:29105"/>
    </cofactor>
</comment>
<evidence type="ECO:0000256" key="3">
    <source>
        <dbReference type="ARBA" id="ARBA00006083"/>
    </source>
</evidence>
<evidence type="ECO:0000256" key="4">
    <source>
        <dbReference type="ARBA" id="ARBA00012784"/>
    </source>
</evidence>
<dbReference type="RefSeq" id="XP_005186468.2">
    <property type="nucleotide sequence ID" value="XM_005186411.4"/>
</dbReference>
<keyword evidence="7" id="KW-0479">Metal-binding</keyword>
<evidence type="ECO:0000313" key="17">
    <source>
        <dbReference type="RefSeq" id="XP_058983109.1"/>
    </source>
</evidence>
<dbReference type="KEGG" id="mde:101891126"/>
<name>A0A1I8MKH0_MUSDO</name>
<keyword evidence="8 11" id="KW-0732">Signal</keyword>
<gene>
    <name evidence="14" type="primary">101891126</name>
    <name evidence="16 17 18" type="synonym">LOC109613200</name>
</gene>
<dbReference type="GO" id="GO:0005615">
    <property type="term" value="C:extracellular space"/>
    <property type="evidence" value="ECO:0007669"/>
    <property type="project" value="InterPro"/>
</dbReference>
<dbReference type="GO" id="GO:0004000">
    <property type="term" value="F:adenosine deaminase activity"/>
    <property type="evidence" value="ECO:0007669"/>
    <property type="project" value="InterPro"/>
</dbReference>
<feature type="domain" description="Adenosine deaminase" evidence="12">
    <location>
        <begin position="207"/>
        <end position="497"/>
    </location>
</feature>
<reference evidence="14" key="1">
    <citation type="submission" date="2020-05" db="UniProtKB">
        <authorList>
            <consortium name="EnsemblMetazoa"/>
        </authorList>
    </citation>
    <scope>IDENTIFICATION</scope>
    <source>
        <strain evidence="14">Aabys</strain>
    </source>
</reference>
<dbReference type="NCBIfam" id="TIGR01431">
    <property type="entry name" value="adm_rel"/>
    <property type="match status" value="1"/>
</dbReference>
<dbReference type="InterPro" id="IPR006330">
    <property type="entry name" value="Ado/ade_deaminase"/>
</dbReference>
<evidence type="ECO:0000256" key="7">
    <source>
        <dbReference type="ARBA" id="ARBA00022723"/>
    </source>
</evidence>
<dbReference type="eggNOG" id="KOG1097">
    <property type="taxonomic scope" value="Eukaryota"/>
</dbReference>
<dbReference type="Proteomes" id="UP001652621">
    <property type="component" value="Unplaced"/>
</dbReference>
<dbReference type="AlphaFoldDB" id="A0A1I8MKH0"/>
<feature type="domain" description="Adenosine/AMP deaminase N-terminal" evidence="13">
    <location>
        <begin position="27"/>
        <end position="111"/>
    </location>
</feature>
<comment type="subcellular location">
    <subcellularLocation>
        <location evidence="2">Secreted</location>
    </subcellularLocation>
</comment>
<keyword evidence="9" id="KW-0378">Hydrolase</keyword>
<keyword evidence="15" id="KW-1185">Reference proteome</keyword>
<evidence type="ECO:0000259" key="12">
    <source>
        <dbReference type="Pfam" id="PF00962"/>
    </source>
</evidence>
<dbReference type="EnsemblMetazoa" id="MDOA005874-RA">
    <property type="protein sequence ID" value="MDOA005874-PA"/>
    <property type="gene ID" value="MDOA005874"/>
</dbReference>
<keyword evidence="6" id="KW-0964">Secreted</keyword>
<evidence type="ECO:0000256" key="10">
    <source>
        <dbReference type="ARBA" id="ARBA00047764"/>
    </source>
</evidence>
<dbReference type="VEuPathDB" id="VectorBase:MDOMA2_006189"/>
<dbReference type="VEuPathDB" id="VectorBase:MDOA005874"/>
<protein>
    <recommendedName>
        <fullName evidence="5">Adenosine deaminase</fullName>
        <ecNumber evidence="4">3.5.4.4</ecNumber>
    </recommendedName>
</protein>
<evidence type="ECO:0000256" key="9">
    <source>
        <dbReference type="ARBA" id="ARBA00022801"/>
    </source>
</evidence>
<dbReference type="SUPFAM" id="SSF51556">
    <property type="entry name" value="Metallo-dependent hydrolases"/>
    <property type="match status" value="1"/>
</dbReference>
<dbReference type="InterPro" id="IPR013659">
    <property type="entry name" value="A_deaminase_N"/>
</dbReference>
<comment type="similarity">
    <text evidence="3">Belongs to the metallo-dependent hydrolases superfamily. Adenosine and AMP deaminases family. ADGF subfamily.</text>
</comment>
<dbReference type="GO" id="GO:0046103">
    <property type="term" value="P:inosine biosynthetic process"/>
    <property type="evidence" value="ECO:0007669"/>
    <property type="project" value="TreeGrafter"/>
</dbReference>
<dbReference type="Pfam" id="PF08451">
    <property type="entry name" value="A_deaminase_N"/>
    <property type="match status" value="1"/>
</dbReference>
<dbReference type="FunFam" id="3.20.20.140:FF:000017">
    <property type="entry name" value="Adenosine deaminase 2"/>
    <property type="match status" value="1"/>
</dbReference>